<keyword evidence="2" id="KW-0813">Transport</keyword>
<dbReference type="AlphaFoldDB" id="A0A0F6KI70"/>
<dbReference type="EMBL" id="DACTUL010000035">
    <property type="protein sequence ID" value="HAT6345812.1"/>
    <property type="molecule type" value="Genomic_DNA"/>
</dbReference>
<dbReference type="KEGG" id="ahh:RY45_02575"/>
<keyword evidence="6" id="KW-1133">Transmembrane helix</keyword>
<keyword evidence="5" id="KW-0812">Transmembrane</keyword>
<reference evidence="8" key="1">
    <citation type="journal article" date="2018" name="Genome Biol.">
        <title>SKESA: strategic k-mer extension for scrupulous assemblies.</title>
        <authorList>
            <person name="Souvorov A."/>
            <person name="Agarwala R."/>
            <person name="Lipman D.J."/>
        </authorList>
    </citation>
    <scope>NUCLEOTIDE SEQUENCE</scope>
    <source>
        <strain evidence="8">OLC2673_Aeromonas</strain>
    </source>
</reference>
<dbReference type="PANTHER" id="PTHR35334">
    <property type="entry name" value="SERINE TRANSPORTER"/>
    <property type="match status" value="1"/>
</dbReference>
<dbReference type="InterPro" id="IPR018227">
    <property type="entry name" value="Amino_acid_transport_2"/>
</dbReference>
<sequence length="424" mass="45838">MSVAIAEKSNPASKLKWEKSDSVWTMGLYATAVGAGTLFLPITVGSNSPVILLFILLMAFPLSYYSHRALSRFVLSSSHREGDITHVVEEHFGARAGKLLMLVYLMAFYPIILVYSISITNAIQSFVVHQLGNAEIPRGLLVLGVMLGLHLVLLAGKQIVVSAISVLALPMVAFLIGLSIYLLPQWSLSYFSESQGVDWRDPAFWKSLWLIVPVMVFSFSHAPIISSFSAAQKKRCQASADQRAKRIIKCSSLLICGSVLFFVVSCVMSLSQAEMAQARIDNISVLSALANKFSNPLIAYVGPLIAILAMSKSFLGTSMGVSEGTVSMVNGACQGLGLSLREATIARVSSVILFVVTGVITYLNPNVLEIIEKVSGPLIAVILFLLPACSIYRLPALKRYRGASTLFVLVIGLLAISALIYDLL</sequence>
<dbReference type="Proteomes" id="UP000859505">
    <property type="component" value="Unassembled WGS sequence"/>
</dbReference>
<evidence type="ECO:0000256" key="1">
    <source>
        <dbReference type="ARBA" id="ARBA00004429"/>
    </source>
</evidence>
<evidence type="ECO:0000256" key="4">
    <source>
        <dbReference type="ARBA" id="ARBA00022519"/>
    </source>
</evidence>
<keyword evidence="3" id="KW-1003">Cell membrane</keyword>
<evidence type="ECO:0000313" key="9">
    <source>
        <dbReference type="Proteomes" id="UP000859505"/>
    </source>
</evidence>
<comment type="caution">
    <text evidence="8">The sequence shown here is derived from an EMBL/GenBank/DDBJ whole genome shotgun (WGS) entry which is preliminary data.</text>
</comment>
<name>A0A0F6KI70_AERHY</name>
<dbReference type="PANTHER" id="PTHR35334:SF3">
    <property type="entry name" value="INNER MEMBRANE TRANSPORT PROTEIN YQEG"/>
    <property type="match status" value="1"/>
</dbReference>
<organism evidence="8 9">
    <name type="scientific">Aeromonas hydrophila</name>
    <dbReference type="NCBI Taxonomy" id="644"/>
    <lineage>
        <taxon>Bacteria</taxon>
        <taxon>Pseudomonadati</taxon>
        <taxon>Pseudomonadota</taxon>
        <taxon>Gammaproteobacteria</taxon>
        <taxon>Aeromonadales</taxon>
        <taxon>Aeromonadaceae</taxon>
        <taxon>Aeromonas</taxon>
    </lineage>
</organism>
<comment type="subcellular location">
    <subcellularLocation>
        <location evidence="1">Cell inner membrane</location>
        <topology evidence="1">Multi-pass membrane protein</topology>
    </subcellularLocation>
</comment>
<keyword evidence="4" id="KW-0997">Cell inner membrane</keyword>
<dbReference type="RefSeq" id="WP_024945675.1">
    <property type="nucleotide sequence ID" value="NZ_AP019193.1"/>
</dbReference>
<evidence type="ECO:0000313" key="8">
    <source>
        <dbReference type="EMBL" id="HAT6345812.1"/>
    </source>
</evidence>
<reference evidence="8" key="2">
    <citation type="submission" date="2020-01" db="EMBL/GenBank/DDBJ databases">
        <authorList>
            <consortium name="NCBI Pathogen Detection Project"/>
        </authorList>
    </citation>
    <scope>NUCLEOTIDE SEQUENCE</scope>
    <source>
        <strain evidence="8">OLC2673_Aeromonas</strain>
    </source>
</reference>
<dbReference type="GO" id="GO:0005886">
    <property type="term" value="C:plasma membrane"/>
    <property type="evidence" value="ECO:0007669"/>
    <property type="project" value="UniProtKB-SubCell"/>
</dbReference>
<dbReference type="GO" id="GO:0003333">
    <property type="term" value="P:amino acid transmembrane transport"/>
    <property type="evidence" value="ECO:0007669"/>
    <property type="project" value="InterPro"/>
</dbReference>
<keyword evidence="7" id="KW-0472">Membrane</keyword>
<evidence type="ECO:0000256" key="3">
    <source>
        <dbReference type="ARBA" id="ARBA00022475"/>
    </source>
</evidence>
<dbReference type="eggNOG" id="COG0814">
    <property type="taxonomic scope" value="Bacteria"/>
</dbReference>
<evidence type="ECO:0000256" key="6">
    <source>
        <dbReference type="ARBA" id="ARBA00022989"/>
    </source>
</evidence>
<evidence type="ECO:0000256" key="2">
    <source>
        <dbReference type="ARBA" id="ARBA00022448"/>
    </source>
</evidence>
<evidence type="ECO:0000256" key="7">
    <source>
        <dbReference type="ARBA" id="ARBA00023136"/>
    </source>
</evidence>
<accession>A0A0F6KI70</accession>
<gene>
    <name evidence="8" type="ORF">JAJ28_003597</name>
</gene>
<proteinExistence type="predicted"/>
<protein>
    <submittedName>
        <fullName evidence="8">HAAAP family serine/threonine permease</fullName>
    </submittedName>
</protein>
<evidence type="ECO:0000256" key="5">
    <source>
        <dbReference type="ARBA" id="ARBA00022692"/>
    </source>
</evidence>